<dbReference type="Pfam" id="PF13377">
    <property type="entry name" value="Peripla_BP_3"/>
    <property type="match status" value="1"/>
</dbReference>
<dbReference type="InterPro" id="IPR028082">
    <property type="entry name" value="Peripla_BP_I"/>
</dbReference>
<dbReference type="InterPro" id="IPR001761">
    <property type="entry name" value="Peripla_BP/Lac1_sug-bd_dom"/>
</dbReference>
<keyword evidence="1" id="KW-0678">Repressor</keyword>
<organism evidence="7 8">
    <name type="scientific">[Ruminococcus] torques</name>
    <dbReference type="NCBI Taxonomy" id="33039"/>
    <lineage>
        <taxon>Bacteria</taxon>
        <taxon>Bacillati</taxon>
        <taxon>Bacillota</taxon>
        <taxon>Clostridia</taxon>
        <taxon>Lachnospirales</taxon>
        <taxon>Lachnospiraceae</taxon>
        <taxon>Mediterraneibacter</taxon>
    </lineage>
</organism>
<evidence type="ECO:0000256" key="2">
    <source>
        <dbReference type="ARBA" id="ARBA00023015"/>
    </source>
</evidence>
<evidence type="ECO:0000313" key="7">
    <source>
        <dbReference type="EMBL" id="CUQ88894.1"/>
    </source>
</evidence>
<feature type="domain" description="HTH cro/C1-type" evidence="6">
    <location>
        <begin position="9"/>
        <end position="50"/>
    </location>
</feature>
<evidence type="ECO:0000313" key="8">
    <source>
        <dbReference type="Proteomes" id="UP000078383"/>
    </source>
</evidence>
<name>A0A174ZP02_9FIRM</name>
<dbReference type="OrthoDB" id="9770625at2"/>
<keyword evidence="2" id="KW-0805">Transcription regulation</keyword>
<evidence type="ECO:0000259" key="5">
    <source>
        <dbReference type="PROSITE" id="PS50932"/>
    </source>
</evidence>
<dbReference type="PANTHER" id="PTHR30146">
    <property type="entry name" value="LACI-RELATED TRANSCRIPTIONAL REPRESSOR"/>
    <property type="match status" value="1"/>
</dbReference>
<dbReference type="PROSITE" id="PS50943">
    <property type="entry name" value="HTH_CROC1"/>
    <property type="match status" value="1"/>
</dbReference>
<dbReference type="CDD" id="cd01392">
    <property type="entry name" value="HTH_LacI"/>
    <property type="match status" value="1"/>
</dbReference>
<dbReference type="GO" id="GO:0000976">
    <property type="term" value="F:transcription cis-regulatory region binding"/>
    <property type="evidence" value="ECO:0007669"/>
    <property type="project" value="TreeGrafter"/>
</dbReference>
<sequence length="341" mass="39008">MSKKQVTFADIAEYTNFSKTTISRYFNHPDSLTVENQEKISQALDTLGYKKNKLAKVLANGKSEFIGIIVPNLYLHYYSEMLTQFLSSYSDYHYKFLVFASEHGAEEEQQYIEELLSYQIEGLIVLSHTLPSEKLASYQIPVIAIEREAEYISSVNTDNYMGALQATSLLIRDKCDILIHINVNVNKSIPAYDRIRAFQATCEEYHIPYDIDLSVEGDSYHEILNVIREIFNKIEAKYPNQKKGIFLANDTYANMFLNLIFQKYGTFPSTYEIVGFDNSPIASEAILPITTIGQQIDVIAKTAMDLLVQQMEEQKKRVPKPLGEPVHKQIAPVLIRRNTTK</sequence>
<dbReference type="PANTHER" id="PTHR30146:SF95">
    <property type="entry name" value="RIBOSE OPERON REPRESSOR"/>
    <property type="match status" value="1"/>
</dbReference>
<accession>A0A174ZP02</accession>
<dbReference type="Proteomes" id="UP000078383">
    <property type="component" value="Unassembled WGS sequence"/>
</dbReference>
<evidence type="ECO:0000256" key="4">
    <source>
        <dbReference type="ARBA" id="ARBA00023163"/>
    </source>
</evidence>
<protein>
    <submittedName>
        <fullName evidence="7">Glucose-resistance amylase regulator</fullName>
    </submittedName>
</protein>
<dbReference type="EMBL" id="CZBX01000008">
    <property type="protein sequence ID" value="CUQ88894.1"/>
    <property type="molecule type" value="Genomic_DNA"/>
</dbReference>
<dbReference type="Pfam" id="PF00532">
    <property type="entry name" value="Peripla_BP_1"/>
    <property type="match status" value="1"/>
</dbReference>
<dbReference type="InterPro" id="IPR000843">
    <property type="entry name" value="HTH_LacI"/>
</dbReference>
<dbReference type="GO" id="GO:0003700">
    <property type="term" value="F:DNA-binding transcription factor activity"/>
    <property type="evidence" value="ECO:0007669"/>
    <property type="project" value="TreeGrafter"/>
</dbReference>
<keyword evidence="4" id="KW-0804">Transcription</keyword>
<dbReference type="InterPro" id="IPR046335">
    <property type="entry name" value="LacI/GalR-like_sensor"/>
</dbReference>
<dbReference type="PROSITE" id="PS50932">
    <property type="entry name" value="HTH_LACI_2"/>
    <property type="match status" value="1"/>
</dbReference>
<keyword evidence="3" id="KW-0238">DNA-binding</keyword>
<evidence type="ECO:0000256" key="1">
    <source>
        <dbReference type="ARBA" id="ARBA00022491"/>
    </source>
</evidence>
<reference evidence="7 8" key="1">
    <citation type="submission" date="2015-09" db="EMBL/GenBank/DDBJ databases">
        <authorList>
            <consortium name="Pathogen Informatics"/>
        </authorList>
    </citation>
    <scope>NUCLEOTIDE SEQUENCE [LARGE SCALE GENOMIC DNA]</scope>
    <source>
        <strain evidence="7 8">2789STDY5834889</strain>
    </source>
</reference>
<dbReference type="InterPro" id="IPR010982">
    <property type="entry name" value="Lambda_DNA-bd_dom_sf"/>
</dbReference>
<dbReference type="SUPFAM" id="SSF47413">
    <property type="entry name" value="lambda repressor-like DNA-binding domains"/>
    <property type="match status" value="1"/>
</dbReference>
<feature type="domain" description="HTH lacI-type" evidence="5">
    <location>
        <begin position="6"/>
        <end position="60"/>
    </location>
</feature>
<evidence type="ECO:0000256" key="3">
    <source>
        <dbReference type="ARBA" id="ARBA00023125"/>
    </source>
</evidence>
<dbReference type="Gene3D" id="1.10.260.40">
    <property type="entry name" value="lambda repressor-like DNA-binding domains"/>
    <property type="match status" value="1"/>
</dbReference>
<dbReference type="RefSeq" id="WP_055172645.1">
    <property type="nucleotide sequence ID" value="NZ_CABJEY010000013.1"/>
</dbReference>
<dbReference type="SMART" id="SM00354">
    <property type="entry name" value="HTH_LACI"/>
    <property type="match status" value="1"/>
</dbReference>
<dbReference type="InterPro" id="IPR001387">
    <property type="entry name" value="Cro/C1-type_HTH"/>
</dbReference>
<dbReference type="AlphaFoldDB" id="A0A174ZP02"/>
<dbReference type="SUPFAM" id="SSF53822">
    <property type="entry name" value="Periplasmic binding protein-like I"/>
    <property type="match status" value="1"/>
</dbReference>
<proteinExistence type="predicted"/>
<dbReference type="Gene3D" id="3.40.50.2300">
    <property type="match status" value="2"/>
</dbReference>
<dbReference type="Pfam" id="PF00356">
    <property type="entry name" value="LacI"/>
    <property type="match status" value="1"/>
</dbReference>
<evidence type="ECO:0000259" key="6">
    <source>
        <dbReference type="PROSITE" id="PS50943"/>
    </source>
</evidence>
<gene>
    <name evidence="7" type="primary">ccpA_4</name>
    <name evidence="7" type="ORF">ERS852502_01856</name>
</gene>